<comment type="caution">
    <text evidence="9">The sequence shown here is derived from an EMBL/GenBank/DDBJ whole genome shotgun (WGS) entry which is preliminary data.</text>
</comment>
<dbReference type="NCBIfam" id="TIGR00237">
    <property type="entry name" value="xseA"/>
    <property type="match status" value="1"/>
</dbReference>
<dbReference type="InterPro" id="IPR003753">
    <property type="entry name" value="Exonuc_VII_L"/>
</dbReference>
<organism evidence="9 10">
    <name type="scientific">Bifidobacterium stellenboschense</name>
    <dbReference type="NCBI Taxonomy" id="762211"/>
    <lineage>
        <taxon>Bacteria</taxon>
        <taxon>Bacillati</taxon>
        <taxon>Actinomycetota</taxon>
        <taxon>Actinomycetes</taxon>
        <taxon>Bifidobacteriales</taxon>
        <taxon>Bifidobacteriaceae</taxon>
        <taxon>Bifidobacterium</taxon>
    </lineage>
</organism>
<dbReference type="AlphaFoldDB" id="A0A087DFK3"/>
<dbReference type="eggNOG" id="COG1570">
    <property type="taxonomic scope" value="Bacteria"/>
</dbReference>
<comment type="subunit">
    <text evidence="5">Heterooligomer composed of large and small subunits.</text>
</comment>
<sequence length="450" mass="48616">MNANMRGMAPSAGYGAGSGAVPGGRAGGYAGGGAPAAPDLSRPRPLDQLPRMAADTTAENPWPVSVLSQKFHNAVAKWPAAWICGQITEINTRRSGSAYLTVRDDFEDIAISVSGWRAFAAAAAQFRQGDRVVIHGRADIWVKQTRLSFIGDEIRKIGAGGLKEQIDELRKKLKGEGLFDAENKVPLPEFPKCIGLICGPQARAEGDVVTNVNLRWPVVRFKIVHAHVQGKQCPSDIIEAIRRLDADPEVDVIIVARGGGAFEDLIGFSDEGVVRATAACSTPIVSAIGHEDDWTLIDLAADLRASTPTDAAKKVVPDVREQWQLVDNAVRQMRMRISSRVDNEIRLVEGYANRPSLTRPLTMLEPHQRFLDDARTRLDIGLRRLVDDASLTIEKAHASLTALSPQSTLNRGYAVVQTADGHVLDDAANVHAGDELTLTLRRGVVTATAD</sequence>
<keyword evidence="4 5" id="KW-0269">Exonuclease</keyword>
<evidence type="ECO:0000256" key="4">
    <source>
        <dbReference type="ARBA" id="ARBA00022839"/>
    </source>
</evidence>
<protein>
    <recommendedName>
        <fullName evidence="5">Exodeoxyribonuclease 7 large subunit</fullName>
        <ecNumber evidence="5">3.1.11.6</ecNumber>
    </recommendedName>
    <alternativeName>
        <fullName evidence="5">Exodeoxyribonuclease VII large subunit</fullName>
        <shortName evidence="5">Exonuclease VII large subunit</shortName>
    </alternativeName>
</protein>
<evidence type="ECO:0000259" key="7">
    <source>
        <dbReference type="Pfam" id="PF02601"/>
    </source>
</evidence>
<dbReference type="GO" id="GO:0009318">
    <property type="term" value="C:exodeoxyribonuclease VII complex"/>
    <property type="evidence" value="ECO:0007669"/>
    <property type="project" value="UniProtKB-UniRule"/>
</dbReference>
<dbReference type="STRING" id="762211.BSTEL_1477"/>
<comment type="subcellular location">
    <subcellularLocation>
        <location evidence="5 6">Cytoplasm</location>
    </subcellularLocation>
</comment>
<evidence type="ECO:0000313" key="10">
    <source>
        <dbReference type="Proteomes" id="UP000029004"/>
    </source>
</evidence>
<accession>A0A087DFK3</accession>
<reference evidence="9 10" key="1">
    <citation type="submission" date="2014-03" db="EMBL/GenBank/DDBJ databases">
        <title>Genomics of Bifidobacteria.</title>
        <authorList>
            <person name="Ventura M."/>
            <person name="Milani C."/>
            <person name="Lugli G.A."/>
        </authorList>
    </citation>
    <scope>NUCLEOTIDE SEQUENCE [LARGE SCALE GENOMIC DNA]</scope>
    <source>
        <strain evidence="9 10">DSM 23968</strain>
    </source>
</reference>
<dbReference type="GO" id="GO:0006308">
    <property type="term" value="P:DNA catabolic process"/>
    <property type="evidence" value="ECO:0007669"/>
    <property type="project" value="UniProtKB-UniRule"/>
</dbReference>
<dbReference type="HAMAP" id="MF_00378">
    <property type="entry name" value="Exonuc_7_L"/>
    <property type="match status" value="1"/>
</dbReference>
<dbReference type="Pfam" id="PF02601">
    <property type="entry name" value="Exonuc_VII_L"/>
    <property type="match status" value="1"/>
</dbReference>
<dbReference type="Proteomes" id="UP000029004">
    <property type="component" value="Unassembled WGS sequence"/>
</dbReference>
<dbReference type="OrthoDB" id="9802795at2"/>
<dbReference type="GO" id="GO:0008855">
    <property type="term" value="F:exodeoxyribonuclease VII activity"/>
    <property type="evidence" value="ECO:0007669"/>
    <property type="project" value="UniProtKB-UniRule"/>
</dbReference>
<dbReference type="GO" id="GO:0003676">
    <property type="term" value="F:nucleic acid binding"/>
    <property type="evidence" value="ECO:0007669"/>
    <property type="project" value="InterPro"/>
</dbReference>
<name>A0A087DFK3_9BIFI</name>
<dbReference type="PANTHER" id="PTHR30008:SF0">
    <property type="entry name" value="EXODEOXYRIBONUCLEASE 7 LARGE SUBUNIT"/>
    <property type="match status" value="1"/>
</dbReference>
<dbReference type="InterPro" id="IPR020579">
    <property type="entry name" value="Exonuc_VII_lsu_C"/>
</dbReference>
<evidence type="ECO:0000313" key="9">
    <source>
        <dbReference type="EMBL" id="KFI94303.1"/>
    </source>
</evidence>
<feature type="domain" description="OB-fold nucleic acid binding" evidence="8">
    <location>
        <begin position="63"/>
        <end position="155"/>
    </location>
</feature>
<feature type="domain" description="Exonuclease VII large subunit C-terminal" evidence="7">
    <location>
        <begin position="178"/>
        <end position="396"/>
    </location>
</feature>
<evidence type="ECO:0000256" key="5">
    <source>
        <dbReference type="HAMAP-Rule" id="MF_00378"/>
    </source>
</evidence>
<dbReference type="RefSeq" id="WP_156963276.1">
    <property type="nucleotide sequence ID" value="NZ_JGZP01000023.1"/>
</dbReference>
<dbReference type="PANTHER" id="PTHR30008">
    <property type="entry name" value="EXODEOXYRIBONUCLEASE 7 LARGE SUBUNIT"/>
    <property type="match status" value="1"/>
</dbReference>
<dbReference type="GO" id="GO:0005737">
    <property type="term" value="C:cytoplasm"/>
    <property type="evidence" value="ECO:0007669"/>
    <property type="project" value="UniProtKB-SubCell"/>
</dbReference>
<dbReference type="EMBL" id="JGZP01000023">
    <property type="protein sequence ID" value="KFI94303.1"/>
    <property type="molecule type" value="Genomic_DNA"/>
</dbReference>
<evidence type="ECO:0000259" key="8">
    <source>
        <dbReference type="Pfam" id="PF13742"/>
    </source>
</evidence>
<evidence type="ECO:0000256" key="2">
    <source>
        <dbReference type="ARBA" id="ARBA00022722"/>
    </source>
</evidence>
<dbReference type="EC" id="3.1.11.6" evidence="5"/>
<comment type="catalytic activity">
    <reaction evidence="5 6">
        <text>Exonucleolytic cleavage in either 5'- to 3'- or 3'- to 5'-direction to yield nucleoside 5'-phosphates.</text>
        <dbReference type="EC" id="3.1.11.6"/>
    </reaction>
</comment>
<keyword evidence="2 5" id="KW-0540">Nuclease</keyword>
<dbReference type="InterPro" id="IPR025824">
    <property type="entry name" value="OB-fold_nuc-bd_dom"/>
</dbReference>
<evidence type="ECO:0000256" key="1">
    <source>
        <dbReference type="ARBA" id="ARBA00022490"/>
    </source>
</evidence>
<evidence type="ECO:0000256" key="6">
    <source>
        <dbReference type="RuleBase" id="RU004355"/>
    </source>
</evidence>
<proteinExistence type="inferred from homology"/>
<comment type="function">
    <text evidence="5">Bidirectionally degrades single-stranded DNA into large acid-insoluble oligonucleotides, which are then degraded further into small acid-soluble oligonucleotides.</text>
</comment>
<keyword evidence="3 5" id="KW-0378">Hydrolase</keyword>
<keyword evidence="1 5" id="KW-0963">Cytoplasm</keyword>
<keyword evidence="10" id="KW-1185">Reference proteome</keyword>
<gene>
    <name evidence="5" type="primary">xseA</name>
    <name evidence="9" type="ORF">BSTEL_1477</name>
</gene>
<dbReference type="Pfam" id="PF13742">
    <property type="entry name" value="tRNA_anti_2"/>
    <property type="match status" value="1"/>
</dbReference>
<evidence type="ECO:0000256" key="3">
    <source>
        <dbReference type="ARBA" id="ARBA00022801"/>
    </source>
</evidence>
<dbReference type="CDD" id="cd04489">
    <property type="entry name" value="ExoVII_LU_OBF"/>
    <property type="match status" value="1"/>
</dbReference>
<comment type="similarity">
    <text evidence="5 6">Belongs to the XseA family.</text>
</comment>